<dbReference type="KEGG" id="hsn:DV733_06025"/>
<dbReference type="GO" id="GO:0000166">
    <property type="term" value="F:nucleotide binding"/>
    <property type="evidence" value="ECO:0007669"/>
    <property type="project" value="UniProtKB-KW"/>
</dbReference>
<keyword evidence="5 10" id="KW-0460">Magnesium</keyword>
<comment type="catalytic activity">
    <reaction evidence="8 10">
        <text>ITP + H2O = IDP + phosphate + H(+)</text>
        <dbReference type="Rhea" id="RHEA:28330"/>
        <dbReference type="ChEBI" id="CHEBI:15377"/>
        <dbReference type="ChEBI" id="CHEBI:15378"/>
        <dbReference type="ChEBI" id="CHEBI:43474"/>
        <dbReference type="ChEBI" id="CHEBI:58280"/>
        <dbReference type="ChEBI" id="CHEBI:61402"/>
        <dbReference type="EC" id="3.6.1.73"/>
    </reaction>
</comment>
<dbReference type="InterPro" id="IPR002786">
    <property type="entry name" value="Non_canon_purine_NTPase"/>
</dbReference>
<evidence type="ECO:0000256" key="9">
    <source>
        <dbReference type="ARBA" id="ARBA00048781"/>
    </source>
</evidence>
<evidence type="ECO:0000256" key="7">
    <source>
        <dbReference type="ARBA" id="ARBA00023211"/>
    </source>
</evidence>
<comment type="similarity">
    <text evidence="10">Belongs to the YjjX NTPase family.</text>
</comment>
<keyword evidence="7 10" id="KW-0464">Manganese</keyword>
<feature type="domain" description="Non-canonical purine NTP phosphatase/PRRC1" evidence="11">
    <location>
        <begin position="6"/>
        <end position="166"/>
    </location>
</feature>
<keyword evidence="13" id="KW-1185">Reference proteome</keyword>
<dbReference type="InterPro" id="IPR029001">
    <property type="entry name" value="ITPase-like_fam"/>
</dbReference>
<protein>
    <recommendedName>
        <fullName evidence="10">Probable inosine/xanthosine triphosphatase</fullName>
        <shortName evidence="10">ITPase/XTPase</shortName>
        <ecNumber evidence="10">3.6.1.73</ecNumber>
    </recommendedName>
    <alternativeName>
        <fullName evidence="10">Non-canonical purine NTP phosphatase</fullName>
    </alternativeName>
    <alternativeName>
        <fullName evidence="10">Non-standard purine NTP phosphatase</fullName>
    </alternativeName>
    <alternativeName>
        <fullName evidence="10">Nucleoside-triphosphate phosphatase</fullName>
        <shortName evidence="10">NTPase</shortName>
    </alternativeName>
</protein>
<dbReference type="STRING" id="1457250.GCA_000755225_00288"/>
<dbReference type="OrthoDB" id="52857at2157"/>
<organism evidence="12 13">
    <name type="scientific">Halapricum salinum</name>
    <dbReference type="NCBI Taxonomy" id="1457250"/>
    <lineage>
        <taxon>Archaea</taxon>
        <taxon>Methanobacteriati</taxon>
        <taxon>Methanobacteriota</taxon>
        <taxon>Stenosarchaea group</taxon>
        <taxon>Halobacteria</taxon>
        <taxon>Halobacteriales</taxon>
        <taxon>Haloarculaceae</taxon>
        <taxon>Halapricum</taxon>
    </lineage>
</organism>
<comment type="cofactor">
    <cofactor evidence="10">
        <name>Mg(2+)</name>
        <dbReference type="ChEBI" id="CHEBI:18420"/>
    </cofactor>
    <cofactor evidence="10">
        <name>Mn(2+)</name>
        <dbReference type="ChEBI" id="CHEBI:29035"/>
    </cofactor>
    <text evidence="10">Binds 1 divalent metal cation per subunit; can use either Mg(2+) or Mn(2+).</text>
</comment>
<comment type="catalytic activity">
    <reaction evidence="9 10">
        <text>XTP + H2O = XDP + phosphate + H(+)</text>
        <dbReference type="Rhea" id="RHEA:28406"/>
        <dbReference type="ChEBI" id="CHEBI:15377"/>
        <dbReference type="ChEBI" id="CHEBI:15378"/>
        <dbReference type="ChEBI" id="CHEBI:43474"/>
        <dbReference type="ChEBI" id="CHEBI:59884"/>
        <dbReference type="ChEBI" id="CHEBI:61314"/>
        <dbReference type="EC" id="3.6.1.73"/>
    </reaction>
</comment>
<evidence type="ECO:0000313" key="13">
    <source>
        <dbReference type="Proteomes" id="UP000296706"/>
    </source>
</evidence>
<dbReference type="GO" id="GO:0046872">
    <property type="term" value="F:metal ion binding"/>
    <property type="evidence" value="ECO:0007669"/>
    <property type="project" value="UniProtKB-KW"/>
</dbReference>
<evidence type="ECO:0000313" key="12">
    <source>
        <dbReference type="EMBL" id="QCC50827.1"/>
    </source>
</evidence>
<dbReference type="HAMAP" id="MF_00648">
    <property type="entry name" value="Non_canon_purine_NTPase_YjjX"/>
    <property type="match status" value="1"/>
</dbReference>
<evidence type="ECO:0000256" key="10">
    <source>
        <dbReference type="HAMAP-Rule" id="MF_00648"/>
    </source>
</evidence>
<proteinExistence type="inferred from homology"/>
<evidence type="ECO:0000259" key="11">
    <source>
        <dbReference type="Pfam" id="PF01931"/>
    </source>
</evidence>
<dbReference type="PANTHER" id="PTHR34699">
    <property type="match status" value="1"/>
</dbReference>
<feature type="binding site" evidence="10">
    <location>
        <begin position="7"/>
        <end position="12"/>
    </location>
    <ligand>
        <name>substrate</name>
    </ligand>
</feature>
<keyword evidence="3 10" id="KW-0547">Nucleotide-binding</keyword>
<dbReference type="GeneID" id="39847403"/>
<dbReference type="Pfam" id="PF01931">
    <property type="entry name" value="NTPase_I-T"/>
    <property type="match status" value="1"/>
</dbReference>
<evidence type="ECO:0000256" key="3">
    <source>
        <dbReference type="ARBA" id="ARBA00022741"/>
    </source>
</evidence>
<dbReference type="FunFam" id="3.90.950.10:FF:000002">
    <property type="entry name" value="Inosine/xanthosine triphosphatase"/>
    <property type="match status" value="1"/>
</dbReference>
<feature type="binding site" evidence="10">
    <location>
        <position position="33"/>
    </location>
    <ligand>
        <name>Mg(2+)</name>
        <dbReference type="ChEBI" id="CHEBI:18420"/>
    </ligand>
</feature>
<dbReference type="PANTHER" id="PTHR34699:SF2">
    <property type="entry name" value="NON-CANONICAL PURINE NTP PHOSPHATASE_PRRC1 DOMAIN-CONTAINING PROTEIN"/>
    <property type="match status" value="1"/>
</dbReference>
<dbReference type="Gene3D" id="3.90.950.10">
    <property type="match status" value="1"/>
</dbReference>
<dbReference type="EC" id="3.6.1.73" evidence="10"/>
<evidence type="ECO:0000256" key="1">
    <source>
        <dbReference type="ARBA" id="ARBA00001936"/>
    </source>
</evidence>
<evidence type="ECO:0000256" key="6">
    <source>
        <dbReference type="ARBA" id="ARBA00023080"/>
    </source>
</evidence>
<feature type="binding site" evidence="10">
    <location>
        <begin position="62"/>
        <end position="63"/>
    </location>
    <ligand>
        <name>substrate</name>
    </ligand>
</feature>
<reference evidence="12 13" key="1">
    <citation type="journal article" date="2019" name="Nat. Commun.">
        <title>A new type of DNA phosphorothioation-based antiviral system in archaea.</title>
        <authorList>
            <person name="Xiong L."/>
            <person name="Liu S."/>
            <person name="Chen S."/>
            <person name="Xiao Y."/>
            <person name="Zhu B."/>
            <person name="Gao Y."/>
            <person name="Zhang Y."/>
            <person name="Chen B."/>
            <person name="Luo J."/>
            <person name="Deng Z."/>
            <person name="Chen X."/>
            <person name="Wang L."/>
            <person name="Chen S."/>
        </authorList>
    </citation>
    <scope>NUCLEOTIDE SEQUENCE [LARGE SCALE GENOMIC DNA]</scope>
    <source>
        <strain evidence="12 13">CBA1105</strain>
    </source>
</reference>
<dbReference type="Proteomes" id="UP000296706">
    <property type="component" value="Chromosome"/>
</dbReference>
<keyword evidence="2 10" id="KW-0479">Metal-binding</keyword>
<accession>A0A4D6HDM9</accession>
<name>A0A4D6HDM9_9EURY</name>
<gene>
    <name evidence="12" type="primary">yjjX</name>
    <name evidence="12" type="ORF">DV733_06025</name>
</gene>
<comment type="cofactor">
    <cofactor evidence="1">
        <name>Mn(2+)</name>
        <dbReference type="ChEBI" id="CHEBI:29035"/>
    </cofactor>
</comment>
<keyword evidence="4 10" id="KW-0378">Hydrolase</keyword>
<dbReference type="RefSeq" id="WP_049995614.1">
    <property type="nucleotide sequence ID" value="NZ_CP031310.1"/>
</dbReference>
<dbReference type="NCBIfam" id="TIGR00258">
    <property type="entry name" value="inosine/xanthosine triphosphatase"/>
    <property type="match status" value="1"/>
</dbReference>
<dbReference type="InterPro" id="IPR050299">
    <property type="entry name" value="YjjX_NTPase"/>
</dbReference>
<dbReference type="GO" id="GO:0103023">
    <property type="term" value="F:ITPase activity"/>
    <property type="evidence" value="ECO:0007669"/>
    <property type="project" value="UniProtKB-EC"/>
</dbReference>
<keyword evidence="6 10" id="KW-0546">Nucleotide metabolism</keyword>
<evidence type="ECO:0000256" key="2">
    <source>
        <dbReference type="ARBA" id="ARBA00022723"/>
    </source>
</evidence>
<dbReference type="AlphaFoldDB" id="A0A4D6HDM9"/>
<feature type="binding site" evidence="10">
    <location>
        <position position="62"/>
    </location>
    <ligand>
        <name>Mg(2+)</name>
        <dbReference type="ChEBI" id="CHEBI:18420"/>
    </ligand>
</feature>
<evidence type="ECO:0000256" key="8">
    <source>
        <dbReference type="ARBA" id="ARBA00048174"/>
    </source>
</evidence>
<dbReference type="GO" id="GO:0009117">
    <property type="term" value="P:nucleotide metabolic process"/>
    <property type="evidence" value="ECO:0007669"/>
    <property type="project" value="UniProtKB-KW"/>
</dbReference>
<evidence type="ECO:0000256" key="5">
    <source>
        <dbReference type="ARBA" id="ARBA00022842"/>
    </source>
</evidence>
<comment type="function">
    <text evidence="10">Phosphatase that hydrolyzes non-canonical purine nucleotides such as XTP and ITP to their respective diphosphate derivatives. Probably excludes non-canonical purines from DNA/RNA precursor pool, thus preventing their incorporation into DNA/RNA and avoiding chromosomal lesions.</text>
</comment>
<sequence>MEVAVGSTNPVKERAVERALAGRAASVQALAVESGVAEQPRGRAETIAGADNRARRALATVEADLGVGIEGGVATVEAVDGHFLIMWASVTDGERLERGGGPSIRLPESIADRIRAGEELGPVLDDVLDTSGVATEQGAAGVLTDRIVDRESSLVHAVAGALGPFLTEQY</sequence>
<dbReference type="EMBL" id="CP031310">
    <property type="protein sequence ID" value="QCC50827.1"/>
    <property type="molecule type" value="Genomic_DNA"/>
</dbReference>
<comment type="subunit">
    <text evidence="10">Homodimer.</text>
</comment>
<evidence type="ECO:0000256" key="4">
    <source>
        <dbReference type="ARBA" id="ARBA00022801"/>
    </source>
</evidence>
<dbReference type="InterPro" id="IPR026533">
    <property type="entry name" value="NTPase/PRRC1"/>
</dbReference>
<dbReference type="SUPFAM" id="SSF52972">
    <property type="entry name" value="ITPase-like"/>
    <property type="match status" value="1"/>
</dbReference>
<dbReference type="GO" id="GO:0006772">
    <property type="term" value="P:thiamine metabolic process"/>
    <property type="evidence" value="ECO:0007669"/>
    <property type="project" value="TreeGrafter"/>
</dbReference>